<proteinExistence type="predicted"/>
<dbReference type="Proteomes" id="UP001054945">
    <property type="component" value="Unassembled WGS sequence"/>
</dbReference>
<sequence>MKSEIEIASIIHRGCIRLLSICIAIDNTFSFLILKSGVSLGLNAGRKFPTIQEVLYVAECQNYYNCLTKKRDHSLMGPGPLRCAGKRKIDRKVILLVHLDRKVSVEMYIRKTVRRIYALNQNMLFHVTFQQMSRSHHAEWAVSLNPLNIPPVS</sequence>
<dbReference type="EMBL" id="BPLR01002035">
    <property type="protein sequence ID" value="GIX69281.1"/>
    <property type="molecule type" value="Genomic_DNA"/>
</dbReference>
<organism evidence="1 2">
    <name type="scientific">Caerostris extrusa</name>
    <name type="common">Bark spider</name>
    <name type="synonym">Caerostris bankana</name>
    <dbReference type="NCBI Taxonomy" id="172846"/>
    <lineage>
        <taxon>Eukaryota</taxon>
        <taxon>Metazoa</taxon>
        <taxon>Ecdysozoa</taxon>
        <taxon>Arthropoda</taxon>
        <taxon>Chelicerata</taxon>
        <taxon>Arachnida</taxon>
        <taxon>Araneae</taxon>
        <taxon>Araneomorphae</taxon>
        <taxon>Entelegynae</taxon>
        <taxon>Araneoidea</taxon>
        <taxon>Araneidae</taxon>
        <taxon>Caerostris</taxon>
    </lineage>
</organism>
<gene>
    <name evidence="1" type="ORF">CEXT_201261</name>
</gene>
<name>A0AAV4MCZ6_CAEEX</name>
<keyword evidence="2" id="KW-1185">Reference proteome</keyword>
<evidence type="ECO:0000313" key="2">
    <source>
        <dbReference type="Proteomes" id="UP001054945"/>
    </source>
</evidence>
<comment type="caution">
    <text evidence="1">The sequence shown here is derived from an EMBL/GenBank/DDBJ whole genome shotgun (WGS) entry which is preliminary data.</text>
</comment>
<accession>A0AAV4MCZ6</accession>
<evidence type="ECO:0000313" key="1">
    <source>
        <dbReference type="EMBL" id="GIX69281.1"/>
    </source>
</evidence>
<evidence type="ECO:0008006" key="3">
    <source>
        <dbReference type="Google" id="ProtNLM"/>
    </source>
</evidence>
<reference evidence="1 2" key="1">
    <citation type="submission" date="2021-06" db="EMBL/GenBank/DDBJ databases">
        <title>Caerostris extrusa draft genome.</title>
        <authorList>
            <person name="Kono N."/>
            <person name="Arakawa K."/>
        </authorList>
    </citation>
    <scope>NUCLEOTIDE SEQUENCE [LARGE SCALE GENOMIC DNA]</scope>
</reference>
<dbReference type="AlphaFoldDB" id="A0AAV4MCZ6"/>
<protein>
    <recommendedName>
        <fullName evidence="3">Ribosomal protein S10</fullName>
    </recommendedName>
</protein>